<evidence type="ECO:0000256" key="2">
    <source>
        <dbReference type="ARBA" id="ARBA00023125"/>
    </source>
</evidence>
<sequence length="261" mass="28522">MVVFAGQGDARRSMSLLWRSPGSAAERSGPGPKPALTVDRIVDAAIGLADAEGLAAVSMRAVGRQLGRSGMALYTYVPNKGELVELMYDKAHAELAGEYEPDGGWRRAVTAWAEDLCGCYQRHPWLLQVSQARPVLGPHEFAVLEALLRALHGTGLSARELRSATSALFHLVRGAARTIADAHRAGEETGVAEDAWWYDRSARLDEVAPDFAERFPHLVRMESEDVFTDDSRLYVVQSAQRAFTDALAMFLDGVEAAVDRR</sequence>
<proteinExistence type="predicted"/>
<feature type="DNA-binding region" description="H-T-H motif" evidence="4">
    <location>
        <begin position="58"/>
        <end position="77"/>
    </location>
</feature>
<dbReference type="Gene3D" id="1.10.357.10">
    <property type="entry name" value="Tetracycline Repressor, domain 2"/>
    <property type="match status" value="1"/>
</dbReference>
<dbReference type="Pfam" id="PF00440">
    <property type="entry name" value="TetR_N"/>
    <property type="match status" value="1"/>
</dbReference>
<dbReference type="InterPro" id="IPR050109">
    <property type="entry name" value="HTH-type_TetR-like_transc_reg"/>
</dbReference>
<dbReference type="InterPro" id="IPR009057">
    <property type="entry name" value="Homeodomain-like_sf"/>
</dbReference>
<dbReference type="PANTHER" id="PTHR30055:SF151">
    <property type="entry name" value="TRANSCRIPTIONAL REGULATORY PROTEIN"/>
    <property type="match status" value="1"/>
</dbReference>
<dbReference type="SUPFAM" id="SSF46689">
    <property type="entry name" value="Homeodomain-like"/>
    <property type="match status" value="1"/>
</dbReference>
<evidence type="ECO:0000256" key="4">
    <source>
        <dbReference type="PROSITE-ProRule" id="PRU00335"/>
    </source>
</evidence>
<dbReference type="Proteomes" id="UP001564626">
    <property type="component" value="Unassembled WGS sequence"/>
</dbReference>
<keyword evidence="1" id="KW-0805">Transcription regulation</keyword>
<name>A0ABV4CQ77_9PSEU</name>
<evidence type="ECO:0000256" key="3">
    <source>
        <dbReference type="ARBA" id="ARBA00023163"/>
    </source>
</evidence>
<dbReference type="InterPro" id="IPR001647">
    <property type="entry name" value="HTH_TetR"/>
</dbReference>
<dbReference type="RefSeq" id="WP_345362891.1">
    <property type="nucleotide sequence ID" value="NZ_BAABII010000007.1"/>
</dbReference>
<keyword evidence="2 4" id="KW-0238">DNA-binding</keyword>
<dbReference type="Gene3D" id="1.10.10.60">
    <property type="entry name" value="Homeodomain-like"/>
    <property type="match status" value="1"/>
</dbReference>
<gene>
    <name evidence="6" type="ORF">AB8O55_27920</name>
</gene>
<dbReference type="PROSITE" id="PS50977">
    <property type="entry name" value="HTH_TETR_2"/>
    <property type="match status" value="1"/>
</dbReference>
<dbReference type="PANTHER" id="PTHR30055">
    <property type="entry name" value="HTH-TYPE TRANSCRIPTIONAL REGULATOR RUTR"/>
    <property type="match status" value="1"/>
</dbReference>
<evidence type="ECO:0000313" key="7">
    <source>
        <dbReference type="Proteomes" id="UP001564626"/>
    </source>
</evidence>
<evidence type="ECO:0000256" key="1">
    <source>
        <dbReference type="ARBA" id="ARBA00023015"/>
    </source>
</evidence>
<dbReference type="Pfam" id="PF02909">
    <property type="entry name" value="TetR_C_1"/>
    <property type="match status" value="1"/>
</dbReference>
<protein>
    <submittedName>
        <fullName evidence="6">TetR/AcrR family transcriptional regulator</fullName>
    </submittedName>
</protein>
<accession>A0ABV4CQ77</accession>
<dbReference type="EMBL" id="JBGEHV010000085">
    <property type="protein sequence ID" value="MEY8043255.1"/>
    <property type="molecule type" value="Genomic_DNA"/>
</dbReference>
<organism evidence="6 7">
    <name type="scientific">Saccharopolyspora cebuensis</name>
    <dbReference type="NCBI Taxonomy" id="418759"/>
    <lineage>
        <taxon>Bacteria</taxon>
        <taxon>Bacillati</taxon>
        <taxon>Actinomycetota</taxon>
        <taxon>Actinomycetes</taxon>
        <taxon>Pseudonocardiales</taxon>
        <taxon>Pseudonocardiaceae</taxon>
        <taxon>Saccharopolyspora</taxon>
    </lineage>
</organism>
<dbReference type="InterPro" id="IPR036271">
    <property type="entry name" value="Tet_transcr_reg_TetR-rel_C_sf"/>
</dbReference>
<keyword evidence="7" id="KW-1185">Reference proteome</keyword>
<evidence type="ECO:0000313" key="6">
    <source>
        <dbReference type="EMBL" id="MEY8043255.1"/>
    </source>
</evidence>
<keyword evidence="3" id="KW-0804">Transcription</keyword>
<feature type="domain" description="HTH tetR-type" evidence="5">
    <location>
        <begin position="35"/>
        <end position="95"/>
    </location>
</feature>
<reference evidence="6 7" key="1">
    <citation type="submission" date="2024-08" db="EMBL/GenBank/DDBJ databases">
        <title>Genome mining of Saccharopolyspora cebuensis PGLac3 from Nigerian medicinal plant.</title>
        <authorList>
            <person name="Ezeobiora C.E."/>
            <person name="Igbokwe N.H."/>
            <person name="Amin D.H."/>
            <person name="Mendie U.E."/>
        </authorList>
    </citation>
    <scope>NUCLEOTIDE SEQUENCE [LARGE SCALE GENOMIC DNA]</scope>
    <source>
        <strain evidence="6 7">PGLac3</strain>
    </source>
</reference>
<dbReference type="InterPro" id="IPR004111">
    <property type="entry name" value="Repressor_TetR_C"/>
</dbReference>
<dbReference type="SUPFAM" id="SSF48498">
    <property type="entry name" value="Tetracyclin repressor-like, C-terminal domain"/>
    <property type="match status" value="1"/>
</dbReference>
<evidence type="ECO:0000259" key="5">
    <source>
        <dbReference type="PROSITE" id="PS50977"/>
    </source>
</evidence>
<comment type="caution">
    <text evidence="6">The sequence shown here is derived from an EMBL/GenBank/DDBJ whole genome shotgun (WGS) entry which is preliminary data.</text>
</comment>